<protein>
    <submittedName>
        <fullName evidence="1">Uncharacterized protein</fullName>
    </submittedName>
</protein>
<keyword evidence="2" id="KW-1185">Reference proteome</keyword>
<organism evidence="1 2">
    <name type="scientific">Botrytis fragariae</name>
    <dbReference type="NCBI Taxonomy" id="1964551"/>
    <lineage>
        <taxon>Eukaryota</taxon>
        <taxon>Fungi</taxon>
        <taxon>Dikarya</taxon>
        <taxon>Ascomycota</taxon>
        <taxon>Pezizomycotina</taxon>
        <taxon>Leotiomycetes</taxon>
        <taxon>Helotiales</taxon>
        <taxon>Sclerotiniaceae</taxon>
        <taxon>Botrytis</taxon>
    </lineage>
</organism>
<feature type="non-terminal residue" evidence="1">
    <location>
        <position position="1"/>
    </location>
</feature>
<reference evidence="1 2" key="1">
    <citation type="journal article" date="2020" name="Phytopathology">
        <title>A high-quality genome resource of Botrytis fragariae, a new and rapidly spreading fungal pathogen causing strawberry gray mold in the U.S.A.</title>
        <authorList>
            <person name="Wu Y."/>
            <person name="Saski C.A."/>
            <person name="Schnabel G."/>
            <person name="Xiao S."/>
            <person name="Hu M."/>
        </authorList>
    </citation>
    <scope>NUCLEOTIDE SEQUENCE [LARGE SCALE GENOMIC DNA]</scope>
    <source>
        <strain evidence="1 2">BVB16</strain>
    </source>
</reference>
<accession>A0A8H6B3X7</accession>
<gene>
    <name evidence="1" type="ORF">Bfra_001166</name>
</gene>
<dbReference type="EMBL" id="JABFCT010000002">
    <property type="protein sequence ID" value="KAF5878993.1"/>
    <property type="molecule type" value="Genomic_DNA"/>
</dbReference>
<dbReference type="Proteomes" id="UP000531561">
    <property type="component" value="Unassembled WGS sequence"/>
</dbReference>
<dbReference type="GeneID" id="59255296"/>
<comment type="caution">
    <text evidence="1">The sequence shown here is derived from an EMBL/GenBank/DDBJ whole genome shotgun (WGS) entry which is preliminary data.</text>
</comment>
<proteinExistence type="predicted"/>
<dbReference type="RefSeq" id="XP_037197937.1">
    <property type="nucleotide sequence ID" value="XM_037331604.1"/>
</dbReference>
<sequence>YVDVELTLTLKNLHHRGLDYNFESPFVPPRDSLSYEYCSILVPMAYYVIKSSKPESNNGTIHCTGMTVDRLRVDGARGLEKIGYNKPRSIRPYKDISLEFLIRTSSRSTISQTISCVFPRLTVSESNNL</sequence>
<dbReference type="AlphaFoldDB" id="A0A8H6B3X7"/>
<evidence type="ECO:0000313" key="2">
    <source>
        <dbReference type="Proteomes" id="UP000531561"/>
    </source>
</evidence>
<name>A0A8H6B3X7_9HELO</name>
<evidence type="ECO:0000313" key="1">
    <source>
        <dbReference type="EMBL" id="KAF5878993.1"/>
    </source>
</evidence>